<dbReference type="EMBL" id="QVTD01000008">
    <property type="protein sequence ID" value="RFU62884.1"/>
    <property type="molecule type" value="Genomic_DNA"/>
</dbReference>
<protein>
    <submittedName>
        <fullName evidence="2">SDR family NAD(P)-dependent oxidoreductase</fullName>
    </submittedName>
</protein>
<dbReference type="Gene3D" id="3.40.50.720">
    <property type="entry name" value="NAD(P)-binding Rossmann-like Domain"/>
    <property type="match status" value="1"/>
</dbReference>
<evidence type="ECO:0000313" key="3">
    <source>
        <dbReference type="Proteomes" id="UP000262939"/>
    </source>
</evidence>
<accession>A0A372LCR6</accession>
<keyword evidence="3" id="KW-1185">Reference proteome</keyword>
<reference evidence="2 3" key="1">
    <citation type="submission" date="2018-08" db="EMBL/GenBank/DDBJ databases">
        <title>Bacillus chawlae sp. nov., Bacillus glennii sp. nov., and Bacillus saganii sp. nov. Isolated from the Vehicle Assembly Building at Kennedy Space Center where the Viking Spacecraft were Assembled.</title>
        <authorList>
            <person name="Seuylemezian A."/>
            <person name="Vaishampayan P."/>
        </authorList>
    </citation>
    <scope>NUCLEOTIDE SEQUENCE [LARGE SCALE GENOMIC DNA]</scope>
    <source>
        <strain evidence="2 3">V44-8</strain>
    </source>
</reference>
<comment type="caution">
    <text evidence="2">The sequence shown here is derived from an EMBL/GenBank/DDBJ whole genome shotgun (WGS) entry which is preliminary data.</text>
</comment>
<dbReference type="OrthoDB" id="112777at2"/>
<dbReference type="PANTHER" id="PTHR48079">
    <property type="entry name" value="PROTEIN YEEZ"/>
    <property type="match status" value="1"/>
</dbReference>
<proteinExistence type="predicted"/>
<dbReference type="SUPFAM" id="SSF51735">
    <property type="entry name" value="NAD(P)-binding Rossmann-fold domains"/>
    <property type="match status" value="1"/>
</dbReference>
<sequence>MKKALVLGASGSMGSAIVSELIERNIEVRVFSRNKEKLQSLFNDKEVVIIAGDVFNKKELRDAAAGVDVIFHAINIPYQEWEEKLADLMNNIVDAAKESKARLAIVDNIYAYGRSRGIPLTEEMRKNPHTKKGKLRLEAENMAKESGIPMFIAHFPDFYGPNAGSTLLNYTLESMVKNKKARFVGDQAAAREYIFTPDGAKAMVELALNDKAYGQNWNIPGTSTITGTEILQMAKQATGYSRHISKVSKGMIRFFGFFDKFMKEYLEMYYLTEEPVVLDGSKYEREIGPVPRTPYRIGIEITIAQLRG</sequence>
<dbReference type="RefSeq" id="WP_117323011.1">
    <property type="nucleotide sequence ID" value="NZ_QVTD01000008.1"/>
</dbReference>
<gene>
    <name evidence="2" type="ORF">D0466_13105</name>
</gene>
<evidence type="ECO:0000313" key="2">
    <source>
        <dbReference type="EMBL" id="RFU62884.1"/>
    </source>
</evidence>
<organism evidence="2 3">
    <name type="scientific">Peribacillus glennii</name>
    <dbReference type="NCBI Taxonomy" id="2303991"/>
    <lineage>
        <taxon>Bacteria</taxon>
        <taxon>Bacillati</taxon>
        <taxon>Bacillota</taxon>
        <taxon>Bacilli</taxon>
        <taxon>Bacillales</taxon>
        <taxon>Bacillaceae</taxon>
        <taxon>Peribacillus</taxon>
    </lineage>
</organism>
<feature type="domain" description="NAD-dependent epimerase/dehydratase" evidence="1">
    <location>
        <begin position="4"/>
        <end position="219"/>
    </location>
</feature>
<dbReference type="GO" id="GO:0005737">
    <property type="term" value="C:cytoplasm"/>
    <property type="evidence" value="ECO:0007669"/>
    <property type="project" value="TreeGrafter"/>
</dbReference>
<dbReference type="PANTHER" id="PTHR48079:SF6">
    <property type="entry name" value="NAD(P)-BINDING DOMAIN-CONTAINING PROTEIN-RELATED"/>
    <property type="match status" value="1"/>
</dbReference>
<evidence type="ECO:0000259" key="1">
    <source>
        <dbReference type="Pfam" id="PF01370"/>
    </source>
</evidence>
<dbReference type="Proteomes" id="UP000262939">
    <property type="component" value="Unassembled WGS sequence"/>
</dbReference>
<dbReference type="InterPro" id="IPR051783">
    <property type="entry name" value="NAD(P)-dependent_oxidoreduct"/>
</dbReference>
<name>A0A372LCR6_9BACI</name>
<dbReference type="GO" id="GO:0004029">
    <property type="term" value="F:aldehyde dehydrogenase (NAD+) activity"/>
    <property type="evidence" value="ECO:0007669"/>
    <property type="project" value="TreeGrafter"/>
</dbReference>
<dbReference type="AlphaFoldDB" id="A0A372LCR6"/>
<dbReference type="InterPro" id="IPR036291">
    <property type="entry name" value="NAD(P)-bd_dom_sf"/>
</dbReference>
<dbReference type="InterPro" id="IPR001509">
    <property type="entry name" value="Epimerase_deHydtase"/>
</dbReference>
<dbReference type="Pfam" id="PF01370">
    <property type="entry name" value="Epimerase"/>
    <property type="match status" value="1"/>
</dbReference>